<evidence type="ECO:0000256" key="4">
    <source>
        <dbReference type="ARBA" id="ARBA00023315"/>
    </source>
</evidence>
<dbReference type="PIRSF" id="PIRSF000446">
    <property type="entry name" value="Mct"/>
    <property type="match status" value="1"/>
</dbReference>
<dbReference type="InterPro" id="IPR004410">
    <property type="entry name" value="Malonyl_CoA-ACP_transAc_FabD"/>
</dbReference>
<comment type="caution">
    <text evidence="9">The sequence shown here is derived from an EMBL/GenBank/DDBJ whole genome shotgun (WGS) entry which is preliminary data.</text>
</comment>
<dbReference type="Proteomes" id="UP000433788">
    <property type="component" value="Unassembled WGS sequence"/>
</dbReference>
<evidence type="ECO:0000256" key="1">
    <source>
        <dbReference type="ARBA" id="ARBA00013258"/>
    </source>
</evidence>
<keyword evidence="4 6" id="KW-0012">Acyltransferase</keyword>
<dbReference type="NCBIfam" id="TIGR00128">
    <property type="entry name" value="fabD"/>
    <property type="match status" value="1"/>
</dbReference>
<proteinExistence type="inferred from homology"/>
<dbReference type="Pfam" id="PF00698">
    <property type="entry name" value="Acyl_transf_1"/>
    <property type="match status" value="1"/>
</dbReference>
<evidence type="ECO:0000313" key="10">
    <source>
        <dbReference type="Proteomes" id="UP000433788"/>
    </source>
</evidence>
<feature type="active site" evidence="7">
    <location>
        <position position="95"/>
    </location>
</feature>
<dbReference type="AlphaFoldDB" id="A0A6N7QMM6"/>
<organism evidence="9 10">
    <name type="scientific">Spiribacter salilacus</name>
    <dbReference type="NCBI Taxonomy" id="2664894"/>
    <lineage>
        <taxon>Bacteria</taxon>
        <taxon>Pseudomonadati</taxon>
        <taxon>Pseudomonadota</taxon>
        <taxon>Gammaproteobacteria</taxon>
        <taxon>Chromatiales</taxon>
        <taxon>Ectothiorhodospiraceae</taxon>
        <taxon>Spiribacter</taxon>
    </lineage>
</organism>
<keyword evidence="3 6" id="KW-0808">Transferase</keyword>
<dbReference type="PANTHER" id="PTHR42681">
    <property type="entry name" value="MALONYL-COA-ACYL CARRIER PROTEIN TRANSACYLASE, MITOCHONDRIAL"/>
    <property type="match status" value="1"/>
</dbReference>
<dbReference type="SMART" id="SM00827">
    <property type="entry name" value="PKS_AT"/>
    <property type="match status" value="1"/>
</dbReference>
<comment type="catalytic activity">
    <reaction evidence="5 6">
        <text>holo-[ACP] + malonyl-CoA = malonyl-[ACP] + CoA</text>
        <dbReference type="Rhea" id="RHEA:41792"/>
        <dbReference type="Rhea" id="RHEA-COMP:9623"/>
        <dbReference type="Rhea" id="RHEA-COMP:9685"/>
        <dbReference type="ChEBI" id="CHEBI:57287"/>
        <dbReference type="ChEBI" id="CHEBI:57384"/>
        <dbReference type="ChEBI" id="CHEBI:64479"/>
        <dbReference type="ChEBI" id="CHEBI:78449"/>
        <dbReference type="EC" id="2.3.1.39"/>
    </reaction>
</comment>
<dbReference type="SUPFAM" id="SSF52151">
    <property type="entry name" value="FabD/lysophospholipase-like"/>
    <property type="match status" value="1"/>
</dbReference>
<dbReference type="Gene3D" id="3.30.70.250">
    <property type="entry name" value="Malonyl-CoA ACP transacylase, ACP-binding"/>
    <property type="match status" value="1"/>
</dbReference>
<evidence type="ECO:0000256" key="3">
    <source>
        <dbReference type="ARBA" id="ARBA00022679"/>
    </source>
</evidence>
<comment type="similarity">
    <text evidence="6">Belongs to the fabD family.</text>
</comment>
<sequence length="316" mass="33737">MQSRSDLAFLFPGQGSQSIGMLQDLAQAHAVVQKTFIEASGALEEDLWEIACEGPESLMNRTDYTQPLMLVAGVAVWRCWREGGGPLPGYMAGHSLGEYTALVCSGALDFSDGVRLVRDRGRYMQEAVPEGDGAIAAVLGLDDEQIANVCAQAAEGEVVEPVNFNSPGQVVIAGHTAAVNRALEQAKAAGAKRAVQLPMSVPAHCSLMRPAAEQLAVRLEQVDIQAAQIPVIHNVDVSLSGNSDSIKQHLVDQVRSPVRWSDCVKSLAEQGATTAIECGPGRVLAGLNRRIDRAMSVYALYDRNSLAETLTAMEVE</sequence>
<protein>
    <recommendedName>
        <fullName evidence="2 6">Malonyl CoA-acyl carrier protein transacylase</fullName>
        <ecNumber evidence="1 6">2.3.1.39</ecNumber>
    </recommendedName>
</protein>
<evidence type="ECO:0000256" key="7">
    <source>
        <dbReference type="PIRSR" id="PIRSR000446-1"/>
    </source>
</evidence>
<dbReference type="InterPro" id="IPR001227">
    <property type="entry name" value="Ac_transferase_dom_sf"/>
</dbReference>
<dbReference type="EMBL" id="WJPP01000001">
    <property type="protein sequence ID" value="MRH77292.1"/>
    <property type="molecule type" value="Genomic_DNA"/>
</dbReference>
<dbReference type="GO" id="GO:0006633">
    <property type="term" value="P:fatty acid biosynthetic process"/>
    <property type="evidence" value="ECO:0007669"/>
    <property type="project" value="TreeGrafter"/>
</dbReference>
<dbReference type="RefSeq" id="WP_153718355.1">
    <property type="nucleotide sequence ID" value="NZ_WJPP01000001.1"/>
</dbReference>
<dbReference type="InterPro" id="IPR016035">
    <property type="entry name" value="Acyl_Trfase/lysoPLipase"/>
</dbReference>
<evidence type="ECO:0000256" key="5">
    <source>
        <dbReference type="ARBA" id="ARBA00048462"/>
    </source>
</evidence>
<dbReference type="InterPro" id="IPR024925">
    <property type="entry name" value="Malonyl_CoA-ACP_transAc"/>
</dbReference>
<feature type="domain" description="Malonyl-CoA:ACP transacylase (MAT)" evidence="8">
    <location>
        <begin position="10"/>
        <end position="305"/>
    </location>
</feature>
<dbReference type="SUPFAM" id="SSF55048">
    <property type="entry name" value="Probable ACP-binding domain of malonyl-CoA ACP transacylase"/>
    <property type="match status" value="1"/>
</dbReference>
<evidence type="ECO:0000256" key="2">
    <source>
        <dbReference type="ARBA" id="ARBA00018953"/>
    </source>
</evidence>
<dbReference type="GO" id="GO:0004314">
    <property type="term" value="F:[acyl-carrier-protein] S-malonyltransferase activity"/>
    <property type="evidence" value="ECO:0007669"/>
    <property type="project" value="UniProtKB-EC"/>
</dbReference>
<name>A0A6N7QMM6_9GAMM</name>
<evidence type="ECO:0000313" key="9">
    <source>
        <dbReference type="EMBL" id="MRH77292.1"/>
    </source>
</evidence>
<accession>A0A6N7QMM6</accession>
<dbReference type="EC" id="2.3.1.39" evidence="1 6"/>
<dbReference type="InterPro" id="IPR014043">
    <property type="entry name" value="Acyl_transferase_dom"/>
</dbReference>
<feature type="active site" evidence="7">
    <location>
        <position position="204"/>
    </location>
</feature>
<dbReference type="PANTHER" id="PTHR42681:SF1">
    <property type="entry name" value="MALONYL-COA-ACYL CARRIER PROTEIN TRANSACYLASE, MITOCHONDRIAL"/>
    <property type="match status" value="1"/>
</dbReference>
<dbReference type="GO" id="GO:0005829">
    <property type="term" value="C:cytosol"/>
    <property type="evidence" value="ECO:0007669"/>
    <property type="project" value="TreeGrafter"/>
</dbReference>
<reference evidence="9 10" key="1">
    <citation type="submission" date="2019-11" db="EMBL/GenBank/DDBJ databases">
        <authorList>
            <person name="Zhang X.Y."/>
        </authorList>
    </citation>
    <scope>NUCLEOTIDE SEQUENCE [LARGE SCALE GENOMIC DNA]</scope>
    <source>
        <strain evidence="9 10">C176</strain>
    </source>
</reference>
<evidence type="ECO:0000259" key="8">
    <source>
        <dbReference type="SMART" id="SM00827"/>
    </source>
</evidence>
<dbReference type="Gene3D" id="3.40.366.10">
    <property type="entry name" value="Malonyl-Coenzyme A Acyl Carrier Protein, domain 2"/>
    <property type="match status" value="1"/>
</dbReference>
<dbReference type="FunFam" id="3.30.70.250:FF:000001">
    <property type="entry name" value="Malonyl CoA-acyl carrier protein transacylase"/>
    <property type="match status" value="1"/>
</dbReference>
<dbReference type="InterPro" id="IPR050858">
    <property type="entry name" value="Mal-CoA-ACP_Trans/PKS_FabD"/>
</dbReference>
<dbReference type="InterPro" id="IPR016036">
    <property type="entry name" value="Malonyl_transacylase_ACP-bd"/>
</dbReference>
<evidence type="ECO:0000256" key="6">
    <source>
        <dbReference type="PIRNR" id="PIRNR000446"/>
    </source>
</evidence>
<gene>
    <name evidence="9" type="primary">fabD</name>
    <name evidence="9" type="ORF">GH984_01005</name>
</gene>
<keyword evidence="10" id="KW-1185">Reference proteome</keyword>